<dbReference type="EMBL" id="CP104965">
    <property type="protein sequence ID" value="UXN71852.1"/>
    <property type="molecule type" value="Genomic_DNA"/>
</dbReference>
<dbReference type="RefSeq" id="WP_262171595.1">
    <property type="nucleotide sequence ID" value="NZ_CP104965.1"/>
</dbReference>
<evidence type="ECO:0000313" key="1">
    <source>
        <dbReference type="EMBL" id="UXN71852.1"/>
    </source>
</evidence>
<name>A0ABY6CIF0_9HYPH</name>
<organism evidence="1 2">
    <name type="scientific">Devosia neptuniae</name>
    <dbReference type="NCBI Taxonomy" id="191302"/>
    <lineage>
        <taxon>Bacteria</taxon>
        <taxon>Pseudomonadati</taxon>
        <taxon>Pseudomonadota</taxon>
        <taxon>Alphaproteobacteria</taxon>
        <taxon>Hyphomicrobiales</taxon>
        <taxon>Devosiaceae</taxon>
        <taxon>Devosia</taxon>
    </lineage>
</organism>
<protein>
    <submittedName>
        <fullName evidence="1">Uncharacterized protein</fullName>
    </submittedName>
</protein>
<reference evidence="1 2" key="1">
    <citation type="submission" date="2022-09" db="EMBL/GenBank/DDBJ databases">
        <title>Interaction between co-microsymbionts with complementary sets of symbiotic genes in legume-rhizobium systems.</title>
        <authorList>
            <person name="Safronova V."/>
            <person name="Sazanova A."/>
            <person name="Afonin A."/>
            <person name="Chirak E."/>
        </authorList>
    </citation>
    <scope>NUCLEOTIDE SEQUENCE [LARGE SCALE GENOMIC DNA]</scope>
    <source>
        <strain evidence="1 2">A18/4-1</strain>
    </source>
</reference>
<sequence>MITMFRSVSLGFLAVLALTGPGWALDQREAEIVVGIMEQVAAISGEPIYYGGGGEVFDYDTQNGELIPAAGFDHDSWITAHDAVLTGFMASMPEPEFNAIFAGPLAQLDASTSLSAEQKAAIRADLEPEIAAARAARESGQANADAVRPLLPRLQVLVFGE</sequence>
<gene>
    <name evidence="1" type="ORF">N8A98_12025</name>
</gene>
<accession>A0ABY6CIF0</accession>
<dbReference type="Proteomes" id="UP001061862">
    <property type="component" value="Chromosome"/>
</dbReference>
<proteinExistence type="predicted"/>
<evidence type="ECO:0000313" key="2">
    <source>
        <dbReference type="Proteomes" id="UP001061862"/>
    </source>
</evidence>
<keyword evidence="2" id="KW-1185">Reference proteome</keyword>